<feature type="signal peptide" evidence="1">
    <location>
        <begin position="1"/>
        <end position="19"/>
    </location>
</feature>
<dbReference type="AlphaFoldDB" id="A0A7S0FQS1"/>
<accession>A0A7S0FQS1</accession>
<gene>
    <name evidence="2" type="ORF">PBAH0796_LOCUS22222</name>
</gene>
<evidence type="ECO:0000313" key="2">
    <source>
        <dbReference type="EMBL" id="CAD8375204.1"/>
    </source>
</evidence>
<sequence length="197" mass="22659">MRTVHGLLLVVSLLGEAPAQQANMKGEFGQPVLGCSCKGGKATHGYCGFHFHWGSQEDKPWCRTKYNCGFPGLKGSWQHCDGRGVERRRANDGKLYTSKEFKEFFGSEGKDRWTAAEVHVERRLAQDAKAYTVFEFRDYYIDALGETGWVNEWVTARPEERLADDGKWWTWEKFIEFYGKEKAWNKWVAATSSRTDL</sequence>
<organism evidence="2">
    <name type="scientific">Pyrodinium bahamense</name>
    <dbReference type="NCBI Taxonomy" id="73915"/>
    <lineage>
        <taxon>Eukaryota</taxon>
        <taxon>Sar</taxon>
        <taxon>Alveolata</taxon>
        <taxon>Dinophyceae</taxon>
        <taxon>Gonyaulacales</taxon>
        <taxon>Pyrocystaceae</taxon>
        <taxon>Pyrodinium</taxon>
    </lineage>
</organism>
<proteinExistence type="predicted"/>
<reference evidence="2" key="1">
    <citation type="submission" date="2021-01" db="EMBL/GenBank/DDBJ databases">
        <authorList>
            <person name="Corre E."/>
            <person name="Pelletier E."/>
            <person name="Niang G."/>
            <person name="Scheremetjew M."/>
            <person name="Finn R."/>
            <person name="Kale V."/>
            <person name="Holt S."/>
            <person name="Cochrane G."/>
            <person name="Meng A."/>
            <person name="Brown T."/>
            <person name="Cohen L."/>
        </authorList>
    </citation>
    <scope>NUCLEOTIDE SEQUENCE</scope>
    <source>
        <strain evidence="2">Pbaha01</strain>
    </source>
</reference>
<feature type="chain" id="PRO_5031091765" evidence="1">
    <location>
        <begin position="20"/>
        <end position="197"/>
    </location>
</feature>
<name>A0A7S0FQS1_9DINO</name>
<dbReference type="EMBL" id="HBEG01036359">
    <property type="protein sequence ID" value="CAD8375204.1"/>
    <property type="molecule type" value="Transcribed_RNA"/>
</dbReference>
<evidence type="ECO:0000256" key="1">
    <source>
        <dbReference type="SAM" id="SignalP"/>
    </source>
</evidence>
<keyword evidence="1" id="KW-0732">Signal</keyword>
<protein>
    <submittedName>
        <fullName evidence="2">Uncharacterized protein</fullName>
    </submittedName>
</protein>